<reference evidence="1" key="2">
    <citation type="submission" date="2021-04" db="EMBL/GenBank/DDBJ databases">
        <authorList>
            <person name="Gilroy R."/>
        </authorList>
    </citation>
    <scope>NUCLEOTIDE SEQUENCE</scope>
    <source>
        <strain evidence="1">ChiHjej12B11-14209</strain>
    </source>
</reference>
<protein>
    <submittedName>
        <fullName evidence="1">Uncharacterized protein</fullName>
    </submittedName>
</protein>
<organism evidence="1 2">
    <name type="scientific">Candidatus Olsenella pullistercoris</name>
    <dbReference type="NCBI Taxonomy" id="2838712"/>
    <lineage>
        <taxon>Bacteria</taxon>
        <taxon>Bacillati</taxon>
        <taxon>Actinomycetota</taxon>
        <taxon>Coriobacteriia</taxon>
        <taxon>Coriobacteriales</taxon>
        <taxon>Atopobiaceae</taxon>
        <taxon>Olsenella</taxon>
    </lineage>
</organism>
<gene>
    <name evidence="1" type="ORF">IAA19_03155</name>
</gene>
<accession>A0A9D2EZ80</accession>
<evidence type="ECO:0000313" key="1">
    <source>
        <dbReference type="EMBL" id="HIZ46001.1"/>
    </source>
</evidence>
<dbReference type="EMBL" id="DXBM01000031">
    <property type="protein sequence ID" value="HIZ46001.1"/>
    <property type="molecule type" value="Genomic_DNA"/>
</dbReference>
<comment type="caution">
    <text evidence="1">The sequence shown here is derived from an EMBL/GenBank/DDBJ whole genome shotgun (WGS) entry which is preliminary data.</text>
</comment>
<proteinExistence type="predicted"/>
<dbReference type="Proteomes" id="UP000824062">
    <property type="component" value="Unassembled WGS sequence"/>
</dbReference>
<dbReference type="AlphaFoldDB" id="A0A9D2EZ80"/>
<evidence type="ECO:0000313" key="2">
    <source>
        <dbReference type="Proteomes" id="UP000824062"/>
    </source>
</evidence>
<sequence length="463" mass="50337">MANLRGRSLEDEFNGIVSDLAGDVNGRAQAASYLASSHPISDAEKTRSWVLTPKVFGSAELEILSSAAETMGRIVEKVTARYLTDADFRALFGLPEGIEELALIPTGYEQLVPFARVDVIFDEESGDFKVVGVVTDSSTGMTTSVDVTRAVQLTESYRRFAERHPRIETFDVTGGVIDALRETYTSWANADTGTRNPERPVVGIVDYPESATPGEFSDIVERLADEGVFARFVDIRDLRIEEGAGIRRLVDSEGPIACVYRRALLSEMLDKPCEGVDALVEASRRGIACVIGGFRTWPASTLELFSVLSSDAIEDVLDPFELAFVRAHVPETHRLTRDSDLAPYLAERERWLARPAGPYSAGEVVSGADCQDRDDWWRVLLACAEEGGTVEAYEPAYRTPAYLGGPADGGEVGAEAELVEASNVLGLFLFRGKFGGIYARGGYDGIAGPWSHRVTMGSLVVSD</sequence>
<dbReference type="SUPFAM" id="SSF56059">
    <property type="entry name" value="Glutathione synthetase ATP-binding domain-like"/>
    <property type="match status" value="1"/>
</dbReference>
<name>A0A9D2EZ80_9ACTN</name>
<reference evidence="1" key="1">
    <citation type="journal article" date="2021" name="PeerJ">
        <title>Extensive microbial diversity within the chicken gut microbiome revealed by metagenomics and culture.</title>
        <authorList>
            <person name="Gilroy R."/>
            <person name="Ravi A."/>
            <person name="Getino M."/>
            <person name="Pursley I."/>
            <person name="Horton D.L."/>
            <person name="Alikhan N.F."/>
            <person name="Baker D."/>
            <person name="Gharbi K."/>
            <person name="Hall N."/>
            <person name="Watson M."/>
            <person name="Adriaenssens E.M."/>
            <person name="Foster-Nyarko E."/>
            <person name="Jarju S."/>
            <person name="Secka A."/>
            <person name="Antonio M."/>
            <person name="Oren A."/>
            <person name="Chaudhuri R.R."/>
            <person name="La Ragione R."/>
            <person name="Hildebrand F."/>
            <person name="Pallen M.J."/>
        </authorList>
    </citation>
    <scope>NUCLEOTIDE SEQUENCE</scope>
    <source>
        <strain evidence="1">ChiHjej12B11-14209</strain>
    </source>
</reference>